<feature type="chain" id="PRO_5045764091" evidence="2">
    <location>
        <begin position="31"/>
        <end position="981"/>
    </location>
</feature>
<dbReference type="Proteomes" id="UP001259982">
    <property type="component" value="Unassembled WGS sequence"/>
</dbReference>
<reference evidence="3 4" key="1">
    <citation type="submission" date="2023-09" db="EMBL/GenBank/DDBJ databases">
        <authorList>
            <person name="Rey-Velasco X."/>
        </authorList>
    </citation>
    <scope>NUCLEOTIDE SEQUENCE [LARGE SCALE GENOMIC DNA]</scope>
    <source>
        <strain evidence="3 4">P385</strain>
    </source>
</reference>
<accession>A0ABU3BAL8</accession>
<dbReference type="InterPro" id="IPR006626">
    <property type="entry name" value="PbH1"/>
</dbReference>
<evidence type="ECO:0000256" key="2">
    <source>
        <dbReference type="SAM" id="SignalP"/>
    </source>
</evidence>
<dbReference type="SUPFAM" id="SSF51126">
    <property type="entry name" value="Pectin lyase-like"/>
    <property type="match status" value="2"/>
</dbReference>
<name>A0ABU3BAL8_9GAMM</name>
<dbReference type="Gene3D" id="2.160.20.20">
    <property type="match status" value="1"/>
</dbReference>
<feature type="region of interest" description="Disordered" evidence="1">
    <location>
        <begin position="244"/>
        <end position="268"/>
    </location>
</feature>
<dbReference type="RefSeq" id="WP_311659711.1">
    <property type="nucleotide sequence ID" value="NZ_JAVRHY010000013.1"/>
</dbReference>
<organism evidence="3 4">
    <name type="scientific">Spectribacter acetivorans</name>
    <dbReference type="NCBI Taxonomy" id="3075603"/>
    <lineage>
        <taxon>Bacteria</taxon>
        <taxon>Pseudomonadati</taxon>
        <taxon>Pseudomonadota</taxon>
        <taxon>Gammaproteobacteria</taxon>
        <taxon>Salinisphaerales</taxon>
        <taxon>Salinisphaeraceae</taxon>
        <taxon>Spectribacter</taxon>
    </lineage>
</organism>
<feature type="signal peptide" evidence="2">
    <location>
        <begin position="1"/>
        <end position="30"/>
    </location>
</feature>
<keyword evidence="4" id="KW-1185">Reference proteome</keyword>
<dbReference type="PANTHER" id="PTHR11319">
    <property type="entry name" value="G PROTEIN-COUPLED RECEPTOR-RELATED"/>
    <property type="match status" value="1"/>
</dbReference>
<proteinExistence type="predicted"/>
<comment type="caution">
    <text evidence="3">The sequence shown here is derived from an EMBL/GenBank/DDBJ whole genome shotgun (WGS) entry which is preliminary data.</text>
</comment>
<dbReference type="InterPro" id="IPR011050">
    <property type="entry name" value="Pectin_lyase_fold/virulence"/>
</dbReference>
<dbReference type="PANTHER" id="PTHR11319:SF35">
    <property type="entry name" value="OUTER MEMBRANE PROTEIN PMPC-RELATED"/>
    <property type="match status" value="1"/>
</dbReference>
<dbReference type="EMBL" id="JAVRHY010000013">
    <property type="protein sequence ID" value="MDT0619319.1"/>
    <property type="molecule type" value="Genomic_DNA"/>
</dbReference>
<gene>
    <name evidence="3" type="ORF">RM531_12610</name>
</gene>
<evidence type="ECO:0000313" key="4">
    <source>
        <dbReference type="Proteomes" id="UP001259982"/>
    </source>
</evidence>
<dbReference type="SMART" id="SM00710">
    <property type="entry name" value="PbH1"/>
    <property type="match status" value="7"/>
</dbReference>
<evidence type="ECO:0000256" key="1">
    <source>
        <dbReference type="SAM" id="MobiDB-lite"/>
    </source>
</evidence>
<sequence>MMLTLSSVRSPWLRLAGAGVLMLVLPLAQAATYEVTVLDDTVAADGDCTLREALDNANANAVDNEDCPADGTPGDDIITFASGLAGNTLELPTMALAVNDAGGNALTIDGGDPDIDSDQPRVLLDALAENDADHRVLELDTPLTLQRVNLAGGRATTANGGNIIARAALTLESVNIVNGLATGTAAGTGAGGAVYIDVGGSLNASGSSLNNNTAYRAGGAIADGSGAPGNVQFSGGFITRNVAGERDEDGDSEGFDPADGGGLHLPNGGVLQEDANINNNLATGNGGGIWLGGSGTLTITASNLTSHDAEGEGGGNIYNDGGAIEIVESTITDGDASGENGDGGGILSRGGSIQINGSILNANYAARNGGTLALFDGASFSASRVAFANNGLQPDPEDGSNIRTLRGGGIYVDGASTVALDTVSLRGNGAAIAGGAIWSDGGTLTGSQIDVTSNGAAGADVGQGGAGVYLASGSLDWSNSRLRNNAADGESGSGGALFNAGADVTLTRTELFRNTAERAGAAIEMTGGNLQLNQVTLGGDDEADGNMTGSNPGNGGGLHVSGGTARIDDSVVAFNSASQGGGLWNGGNSTLVVTNSTISGNQATVSDGGGVYQISGGSSQLRFSTVAQNRAAGDGGGLAVGATPTPDIALASSLVTGNSADGEGNDFVADAVEVDANTVTTGADSLDDLQLFGGPTTTHPLQADSPAVDAGADALCNDPAVNLRDQRDAERITPCDSGAFERADAPRLTVTNTAPEAVNATLDSDLLVLAFRLENTGDDDVTLSGFRADMLLNSGVEALIGLRLRDLDAPLEFEIVVDENGNGILDDNETDVVGTGDGTGTQFQFDGGAGRVFDAGESESLLVVLRALPEPEEPVDDPLVQNWQVDAPLMAGGLLAGLLVMVRRRRGRHGWLMLAVLVAVGLSACSEGDEIPPPDPIFFGDPAIQGDVRFRLLELEAAGSTDSVVVGQGLPVFGPGILINL</sequence>
<dbReference type="NCBIfam" id="NF041518">
    <property type="entry name" value="choice_anch_Q"/>
    <property type="match status" value="1"/>
</dbReference>
<feature type="region of interest" description="Disordered" evidence="1">
    <location>
        <begin position="541"/>
        <end position="562"/>
    </location>
</feature>
<evidence type="ECO:0000313" key="3">
    <source>
        <dbReference type="EMBL" id="MDT0619319.1"/>
    </source>
</evidence>
<dbReference type="InterPro" id="IPR059226">
    <property type="entry name" value="Choice_anch_Q_dom"/>
</dbReference>
<keyword evidence="2" id="KW-0732">Signal</keyword>
<dbReference type="InterPro" id="IPR012332">
    <property type="entry name" value="Autotransporter_pectin_lyase_C"/>
</dbReference>
<protein>
    <submittedName>
        <fullName evidence="3">Choice-of-anchor Q domain-containing protein</fullName>
    </submittedName>
</protein>
<feature type="compositionally biased region" description="Acidic residues" evidence="1">
    <location>
        <begin position="246"/>
        <end position="256"/>
    </location>
</feature>